<dbReference type="InterPro" id="IPR000569">
    <property type="entry name" value="HECT_dom"/>
</dbReference>
<protein>
    <recommendedName>
        <fullName evidence="3">HECT-type E3 ubiquitin transferase</fullName>
        <ecNumber evidence="3">2.3.2.26</ecNumber>
    </recommendedName>
</protein>
<comment type="caution">
    <text evidence="6">Lacks conserved residue(s) required for the propagation of feature annotation.</text>
</comment>
<feature type="signal peptide" evidence="7">
    <location>
        <begin position="1"/>
        <end position="28"/>
    </location>
</feature>
<evidence type="ECO:0000256" key="3">
    <source>
        <dbReference type="ARBA" id="ARBA00012485"/>
    </source>
</evidence>
<dbReference type="InterPro" id="IPR035983">
    <property type="entry name" value="Hect_E3_ubiquitin_ligase"/>
</dbReference>
<proteinExistence type="predicted"/>
<sequence>MIFSKQKAVAFFSFMLTLLFFNNNVVLSSVNQVSYNSIQYSISYLSKISKIINEHYGIICINNVYIPLQNDPFIETEKELLKIYLKIVTIDMLNDNFYLLIFSDDISILKTYISEMPKINKRVKNIDNKLLLVGSILPEKYNVDLILKALSNLRKNSKMIEIQKFLNFKKSFSNMKIFYKIEAFKVWCSFFFFKIDLYPFKANIFSYILTLSLTSYNICEKKSKILKIGVVLKKINCSISQTDSTHHNENFSTVLIIIKETNSIQALIMLSKLINKEMILLKDSLYILKCFLLNKEFQNELFIKYIRFTNISHFLKKCSKDIFKININEICNIYSNYKIYEVVIPLLNELISEASVIFKCGDTKLIETKLLFILLIFNAPIIHSVIEIKGKEYIKKQYIENALFKEYWIQNMFTSKIFKKEITNVIFNHISKNIPFNFTSYVKNHFDTSISYNFKKRYNMYNQENMIINTNFIYQKVVKILLYKLKNEIIELSKKMCIDLIQEICLLIIIILKFPSYGGYMYVTQDEYKLIYCYLNRIRNNNNRIIYKIIPSKILESKVKVFKEIFYYIYFDINDYFKSNKHEITEYYKKSLKNDLILYNFKLKVMVPLILNYNIKFQQWLYYLIKEIFDNNYLIFDNDEHFMSIIFCKNNFMNKKAYFKFLGRIIGLSIYKNVAIPLIFKDIVYNLLLNNKISDDEILDKFEKVRFDTIQIQKYAKVIIEYEILYNKMYTNKKIELCKNIKLNEDDIEKYKKFYLKKIKENLILIVKAIRSGVLNIINKNAFNNIKDICILKKLISGNRKINIENWKIKTIYVDGWKKKDNTIKWFWEFVEDCEEKDLIELLRSLKGSYKIQLKQFKNLFDCGFTIGRIGQEHGYYIIAEQNILNLKVYDSKDELHADLKKIIHFSRLRLSRALMKIDFQ</sequence>
<feature type="chain" id="PRO_5047519854" description="HECT-type E3 ubiquitin transferase" evidence="7">
    <location>
        <begin position="29"/>
        <end position="921"/>
    </location>
</feature>
<keyword evidence="10" id="KW-1185">Reference proteome</keyword>
<accession>A0ABQ7HYT7</accession>
<dbReference type="Pfam" id="PF00632">
    <property type="entry name" value="HECT"/>
    <property type="match status" value="1"/>
</dbReference>
<evidence type="ECO:0000256" key="4">
    <source>
        <dbReference type="ARBA" id="ARBA00022679"/>
    </source>
</evidence>
<evidence type="ECO:0000313" key="9">
    <source>
        <dbReference type="EMBL" id="KAF7683346.1"/>
    </source>
</evidence>
<evidence type="ECO:0000313" key="10">
    <source>
        <dbReference type="Proteomes" id="UP001516464"/>
    </source>
</evidence>
<name>A0ABQ7HYT7_9MICR</name>
<evidence type="ECO:0000256" key="2">
    <source>
        <dbReference type="ARBA" id="ARBA00004906"/>
    </source>
</evidence>
<reference evidence="9 10" key="1">
    <citation type="submission" date="2019-01" db="EMBL/GenBank/DDBJ databases">
        <title>Genomes sequencing and comparative genomics of infectious freshwater microsporidia, Cucumispora dikerogammari and Thelohania contejeani.</title>
        <authorList>
            <person name="Cormier A."/>
            <person name="Giraud I."/>
            <person name="Wattier R."/>
            <person name="Teixeira M."/>
            <person name="Grandjean F."/>
            <person name="Rigaud T."/>
            <person name="Cordaux R."/>
        </authorList>
    </citation>
    <scope>NUCLEOTIDE SEQUENCE [LARGE SCALE GENOMIC DNA]</scope>
    <source>
        <strain evidence="9">T1</strain>
        <tissue evidence="9">Spores</tissue>
    </source>
</reference>
<dbReference type="SUPFAM" id="SSF56204">
    <property type="entry name" value="Hect, E3 ligase catalytic domain"/>
    <property type="match status" value="1"/>
</dbReference>
<keyword evidence="4" id="KW-0808">Transferase</keyword>
<evidence type="ECO:0000256" key="7">
    <source>
        <dbReference type="SAM" id="SignalP"/>
    </source>
</evidence>
<comment type="catalytic activity">
    <reaction evidence="1">
        <text>S-ubiquitinyl-[E2 ubiquitin-conjugating enzyme]-L-cysteine + [acceptor protein]-L-lysine = [E2 ubiquitin-conjugating enzyme]-L-cysteine + N(6)-ubiquitinyl-[acceptor protein]-L-lysine.</text>
        <dbReference type="EC" id="2.3.2.26"/>
    </reaction>
</comment>
<evidence type="ECO:0000256" key="6">
    <source>
        <dbReference type="PROSITE-ProRule" id="PRU00104"/>
    </source>
</evidence>
<dbReference type="Gene3D" id="3.30.2160.10">
    <property type="entry name" value="Hect, E3 ligase catalytic domain"/>
    <property type="match status" value="1"/>
</dbReference>
<gene>
    <name evidence="9" type="ORF">TCON_1446</name>
</gene>
<dbReference type="Gene3D" id="3.90.1750.10">
    <property type="entry name" value="Hect, E3 ligase catalytic domains"/>
    <property type="match status" value="1"/>
</dbReference>
<dbReference type="SMART" id="SM00119">
    <property type="entry name" value="HECTc"/>
    <property type="match status" value="1"/>
</dbReference>
<dbReference type="PANTHER" id="PTHR11254:SF440">
    <property type="entry name" value="E3 UBIQUITIN-PROTEIN LIGASE NEDD-4"/>
    <property type="match status" value="1"/>
</dbReference>
<dbReference type="InterPro" id="IPR050409">
    <property type="entry name" value="E3_ubiq-protein_ligase"/>
</dbReference>
<dbReference type="PROSITE" id="PS50237">
    <property type="entry name" value="HECT"/>
    <property type="match status" value="1"/>
</dbReference>
<evidence type="ECO:0000256" key="1">
    <source>
        <dbReference type="ARBA" id="ARBA00000885"/>
    </source>
</evidence>
<comment type="caution">
    <text evidence="9">The sequence shown here is derived from an EMBL/GenBank/DDBJ whole genome shotgun (WGS) entry which is preliminary data.</text>
</comment>
<dbReference type="EC" id="2.3.2.26" evidence="3"/>
<dbReference type="PANTHER" id="PTHR11254">
    <property type="entry name" value="HECT DOMAIN UBIQUITIN-PROTEIN LIGASE"/>
    <property type="match status" value="1"/>
</dbReference>
<comment type="pathway">
    <text evidence="2">Protein modification; protein ubiquitination.</text>
</comment>
<feature type="domain" description="HECT" evidence="8">
    <location>
        <begin position="588"/>
        <end position="904"/>
    </location>
</feature>
<evidence type="ECO:0000259" key="8">
    <source>
        <dbReference type="PROSITE" id="PS50237"/>
    </source>
</evidence>
<dbReference type="Proteomes" id="UP001516464">
    <property type="component" value="Unassembled WGS sequence"/>
</dbReference>
<dbReference type="EMBL" id="SBIQ01000096">
    <property type="protein sequence ID" value="KAF7683346.1"/>
    <property type="molecule type" value="Genomic_DNA"/>
</dbReference>
<dbReference type="Gene3D" id="3.30.2410.10">
    <property type="entry name" value="Hect, E3 ligase catalytic domain"/>
    <property type="match status" value="1"/>
</dbReference>
<keyword evidence="5 6" id="KW-0833">Ubl conjugation pathway</keyword>
<keyword evidence="7" id="KW-0732">Signal</keyword>
<evidence type="ECO:0000256" key="5">
    <source>
        <dbReference type="ARBA" id="ARBA00022786"/>
    </source>
</evidence>
<organism evidence="9 10">
    <name type="scientific">Astathelohania contejeani</name>
    <dbReference type="NCBI Taxonomy" id="164912"/>
    <lineage>
        <taxon>Eukaryota</taxon>
        <taxon>Fungi</taxon>
        <taxon>Fungi incertae sedis</taxon>
        <taxon>Microsporidia</taxon>
        <taxon>Astathelohaniidae</taxon>
        <taxon>Astathelohania</taxon>
    </lineage>
</organism>